<feature type="domain" description="Glycine transporter" evidence="8">
    <location>
        <begin position="91"/>
        <end position="163"/>
    </location>
</feature>
<evidence type="ECO:0000256" key="5">
    <source>
        <dbReference type="ARBA" id="ARBA00022989"/>
    </source>
</evidence>
<feature type="transmembrane region" description="Helical" evidence="7">
    <location>
        <begin position="64"/>
        <end position="81"/>
    </location>
</feature>
<dbReference type="AlphaFoldDB" id="A0A1G6HLQ5"/>
<keyword evidence="5 7" id="KW-1133">Transmembrane helix</keyword>
<evidence type="ECO:0000256" key="2">
    <source>
        <dbReference type="ARBA" id="ARBA00008193"/>
    </source>
</evidence>
<keyword evidence="4 7" id="KW-0812">Transmembrane</keyword>
<sequence>MLLTIIYIVAITAEAMTGALSAGRRSMDWFGVILIACVTALGGGSVRDVLLGHYPLGWVKHPEYLVLTCCAALFTMLIAKWMKHLRSIFLLLDALGLIGFTIIGCQIAIHLGHGFVVSAVAGMMTGVSGGIIRDILCNDIPLVFRRELYASISFVAVICYWLCMSMGMSLEWTVVTTLVFGFSLRVIAIYFGLEMPKFIYQDDDDQSASSKDH</sequence>
<dbReference type="RefSeq" id="WP_092748280.1">
    <property type="nucleotide sequence ID" value="NZ_FMYL01000006.1"/>
</dbReference>
<dbReference type="PANTHER" id="PTHR30506">
    <property type="entry name" value="INNER MEMBRANE PROTEIN"/>
    <property type="match status" value="1"/>
</dbReference>
<feature type="transmembrane region" description="Helical" evidence="7">
    <location>
        <begin position="88"/>
        <end position="109"/>
    </location>
</feature>
<keyword evidence="6 7" id="KW-0472">Membrane</keyword>
<dbReference type="OrthoDB" id="9791874at2"/>
<feature type="transmembrane region" description="Helical" evidence="7">
    <location>
        <begin position="148"/>
        <end position="168"/>
    </location>
</feature>
<reference evidence="10" key="1">
    <citation type="submission" date="2016-09" db="EMBL/GenBank/DDBJ databases">
        <authorList>
            <person name="Varghese N."/>
            <person name="Submissions S."/>
        </authorList>
    </citation>
    <scope>NUCLEOTIDE SEQUENCE [LARGE SCALE GENOMIC DNA]</scope>
    <source>
        <strain evidence="10">ANC 4422</strain>
    </source>
</reference>
<evidence type="ECO:0000256" key="7">
    <source>
        <dbReference type="SAM" id="Phobius"/>
    </source>
</evidence>
<feature type="transmembrane region" description="Helical" evidence="7">
    <location>
        <begin position="174"/>
        <end position="193"/>
    </location>
</feature>
<keyword evidence="10" id="KW-1185">Reference proteome</keyword>
<dbReference type="InterPro" id="IPR005115">
    <property type="entry name" value="Gly_transporter"/>
</dbReference>
<evidence type="ECO:0000256" key="6">
    <source>
        <dbReference type="ARBA" id="ARBA00023136"/>
    </source>
</evidence>
<dbReference type="Proteomes" id="UP000242501">
    <property type="component" value="Unassembled WGS sequence"/>
</dbReference>
<evidence type="ECO:0000256" key="4">
    <source>
        <dbReference type="ARBA" id="ARBA00022692"/>
    </source>
</evidence>
<dbReference type="PANTHER" id="PTHR30506:SF3">
    <property type="entry name" value="UPF0126 INNER MEMBRANE PROTEIN YADS-RELATED"/>
    <property type="match status" value="1"/>
</dbReference>
<gene>
    <name evidence="9" type="ORF">SAMN05421733_106144</name>
</gene>
<protein>
    <submittedName>
        <fullName evidence="9">Uncharacterized membrane protein YeiH</fullName>
    </submittedName>
</protein>
<feature type="domain" description="Glycine transporter" evidence="8">
    <location>
        <begin position="5"/>
        <end position="79"/>
    </location>
</feature>
<evidence type="ECO:0000313" key="10">
    <source>
        <dbReference type="Proteomes" id="UP000242501"/>
    </source>
</evidence>
<comment type="similarity">
    <text evidence="2">Belongs to the UPF0126 family.</text>
</comment>
<name>A0A1G6HLQ5_9GAMM</name>
<accession>A0A1G6HLQ5</accession>
<evidence type="ECO:0000256" key="3">
    <source>
        <dbReference type="ARBA" id="ARBA00022475"/>
    </source>
</evidence>
<dbReference type="EMBL" id="FMYL01000006">
    <property type="protein sequence ID" value="SDB95172.1"/>
    <property type="molecule type" value="Genomic_DNA"/>
</dbReference>
<dbReference type="Pfam" id="PF03458">
    <property type="entry name" value="Gly_transporter"/>
    <property type="match status" value="2"/>
</dbReference>
<feature type="transmembrane region" description="Helical" evidence="7">
    <location>
        <begin position="115"/>
        <end position="136"/>
    </location>
</feature>
<keyword evidence="3" id="KW-1003">Cell membrane</keyword>
<comment type="subcellular location">
    <subcellularLocation>
        <location evidence="1">Cell membrane</location>
        <topology evidence="1">Multi-pass membrane protein</topology>
    </subcellularLocation>
</comment>
<evidence type="ECO:0000313" key="9">
    <source>
        <dbReference type="EMBL" id="SDB95172.1"/>
    </source>
</evidence>
<dbReference type="STRING" id="1219383.SAMN05421733_106144"/>
<evidence type="ECO:0000259" key="8">
    <source>
        <dbReference type="Pfam" id="PF03458"/>
    </source>
</evidence>
<dbReference type="GO" id="GO:0005886">
    <property type="term" value="C:plasma membrane"/>
    <property type="evidence" value="ECO:0007669"/>
    <property type="project" value="UniProtKB-SubCell"/>
</dbReference>
<proteinExistence type="inferred from homology"/>
<evidence type="ECO:0000256" key="1">
    <source>
        <dbReference type="ARBA" id="ARBA00004651"/>
    </source>
</evidence>
<organism evidence="9 10">
    <name type="scientific">Acinetobacter boissieri</name>
    <dbReference type="NCBI Taxonomy" id="1219383"/>
    <lineage>
        <taxon>Bacteria</taxon>
        <taxon>Pseudomonadati</taxon>
        <taxon>Pseudomonadota</taxon>
        <taxon>Gammaproteobacteria</taxon>
        <taxon>Moraxellales</taxon>
        <taxon>Moraxellaceae</taxon>
        <taxon>Acinetobacter</taxon>
    </lineage>
</organism>